<dbReference type="AlphaFoldDB" id="A0AAV4BT16"/>
<organism evidence="1 2">
    <name type="scientific">Plakobranchus ocellatus</name>
    <dbReference type="NCBI Taxonomy" id="259542"/>
    <lineage>
        <taxon>Eukaryota</taxon>
        <taxon>Metazoa</taxon>
        <taxon>Spiralia</taxon>
        <taxon>Lophotrochozoa</taxon>
        <taxon>Mollusca</taxon>
        <taxon>Gastropoda</taxon>
        <taxon>Heterobranchia</taxon>
        <taxon>Euthyneura</taxon>
        <taxon>Panpulmonata</taxon>
        <taxon>Sacoglossa</taxon>
        <taxon>Placobranchoidea</taxon>
        <taxon>Plakobranchidae</taxon>
        <taxon>Plakobranchus</taxon>
    </lineage>
</organism>
<proteinExistence type="predicted"/>
<dbReference type="EMBL" id="BLXT01005342">
    <property type="protein sequence ID" value="GFO22216.1"/>
    <property type="molecule type" value="Genomic_DNA"/>
</dbReference>
<comment type="caution">
    <text evidence="1">The sequence shown here is derived from an EMBL/GenBank/DDBJ whole genome shotgun (WGS) entry which is preliminary data.</text>
</comment>
<protein>
    <submittedName>
        <fullName evidence="1">Telo2-interacting protein 1</fullName>
    </submittedName>
</protein>
<sequence length="164" mass="18978">MESDGEQTGPSGAKCRRKTLFTAKEIKDQFQYFSELDCGNDEDYPDSDLESISDNESLDLDDNVELDLDLDRLGPRDLETDEGGQRSTCIWGHTLKMKGRINNFSQISQYLMIQVVAQEPFLLKQQRQLILLTNFRYKVIGNYIPCTEIIEIMLGRPEWRSFKL</sequence>
<reference evidence="1 2" key="1">
    <citation type="journal article" date="2021" name="Elife">
        <title>Chloroplast acquisition without the gene transfer in kleptoplastic sea slugs, Plakobranchus ocellatus.</title>
        <authorList>
            <person name="Maeda T."/>
            <person name="Takahashi S."/>
            <person name="Yoshida T."/>
            <person name="Shimamura S."/>
            <person name="Takaki Y."/>
            <person name="Nagai Y."/>
            <person name="Toyoda A."/>
            <person name="Suzuki Y."/>
            <person name="Arimoto A."/>
            <person name="Ishii H."/>
            <person name="Satoh N."/>
            <person name="Nishiyama T."/>
            <person name="Hasebe M."/>
            <person name="Maruyama T."/>
            <person name="Minagawa J."/>
            <person name="Obokata J."/>
            <person name="Shigenobu S."/>
        </authorList>
    </citation>
    <scope>NUCLEOTIDE SEQUENCE [LARGE SCALE GENOMIC DNA]</scope>
</reference>
<evidence type="ECO:0000313" key="1">
    <source>
        <dbReference type="EMBL" id="GFO22216.1"/>
    </source>
</evidence>
<dbReference type="Proteomes" id="UP000735302">
    <property type="component" value="Unassembled WGS sequence"/>
</dbReference>
<evidence type="ECO:0000313" key="2">
    <source>
        <dbReference type="Proteomes" id="UP000735302"/>
    </source>
</evidence>
<name>A0AAV4BT16_9GAST</name>
<accession>A0AAV4BT16</accession>
<gene>
    <name evidence="1" type="ORF">PoB_004872100</name>
</gene>
<keyword evidence="2" id="KW-1185">Reference proteome</keyword>